<dbReference type="PANTHER" id="PTHR35128:SF1">
    <property type="entry name" value="SECRETION-REGULATING GUANINE NUCLEOTIDE EXCHANGE FACTOR"/>
    <property type="match status" value="1"/>
</dbReference>
<dbReference type="EMBL" id="HBHW01026618">
    <property type="protein sequence ID" value="CAE0052634.1"/>
    <property type="molecule type" value="Transcribed_RNA"/>
</dbReference>
<protein>
    <submittedName>
        <fullName evidence="1">Uncharacterized protein</fullName>
    </submittedName>
</protein>
<sequence length="379" mass="41214">MMRRGSLMTKGRFRGGGRFMNPNQSRFALGCFIFGCMLVVLNRRLNKAGEVANGENRPEAAAEISAGEPPSAMDLGDSKVGHVVEVAGKPVATLELERGKRPVGILMLLPGCHHTALDFFPKGRLCDACKGLPAETSIIRIAVGKGLFPVAVSPTGVCWNPEKDSDDLHRISQTLNELIVRQSLSNLPLFVFGASSGGVMASVLPSLFNVSGLIIQIASSASEDLLSHEHSLAGKYPPSVYMHMPRDLVTAARVDDDLEVLDRMHAPSREIRLLPKQIGERFFSSQVEGITSEESKKMFTALKEAGFLDANGILNSDPRASSWREALSKSVPRLAHDDGFRPDESPIAELLNIAYAQHELSAEGIDQALEFLIQNHHEN</sequence>
<accession>A0A7S3EGF0</accession>
<dbReference type="PANTHER" id="PTHR35128">
    <property type="entry name" value="SECRETION-REGULATING GUANINE NUCLEOTIDE EXCHANGE FACTOR"/>
    <property type="match status" value="1"/>
</dbReference>
<proteinExistence type="predicted"/>
<gene>
    <name evidence="1" type="ORF">RMAR00112_LOCUS20661</name>
</gene>
<dbReference type="AlphaFoldDB" id="A0A7S3EGF0"/>
<name>A0A7S3EGF0_9RHOD</name>
<evidence type="ECO:0000313" key="1">
    <source>
        <dbReference type="EMBL" id="CAE0052634.1"/>
    </source>
</evidence>
<organism evidence="1">
    <name type="scientific">Rhodosorus marinus</name>
    <dbReference type="NCBI Taxonomy" id="101924"/>
    <lineage>
        <taxon>Eukaryota</taxon>
        <taxon>Rhodophyta</taxon>
        <taxon>Stylonematophyceae</taxon>
        <taxon>Stylonematales</taxon>
        <taxon>Stylonemataceae</taxon>
        <taxon>Rhodosorus</taxon>
    </lineage>
</organism>
<reference evidence="1" key="1">
    <citation type="submission" date="2021-01" db="EMBL/GenBank/DDBJ databases">
        <authorList>
            <person name="Corre E."/>
            <person name="Pelletier E."/>
            <person name="Niang G."/>
            <person name="Scheremetjew M."/>
            <person name="Finn R."/>
            <person name="Kale V."/>
            <person name="Holt S."/>
            <person name="Cochrane G."/>
            <person name="Meng A."/>
            <person name="Brown T."/>
            <person name="Cohen L."/>
        </authorList>
    </citation>
    <scope>NUCLEOTIDE SEQUENCE</scope>
    <source>
        <strain evidence="1">CCMP 769</strain>
    </source>
</reference>